<evidence type="ECO:0000256" key="1">
    <source>
        <dbReference type="SAM" id="MobiDB-lite"/>
    </source>
</evidence>
<reference evidence="2" key="1">
    <citation type="submission" date="2021-01" db="EMBL/GenBank/DDBJ databases">
        <authorList>
            <person name="Corre E."/>
            <person name="Pelletier E."/>
            <person name="Niang G."/>
            <person name="Scheremetjew M."/>
            <person name="Finn R."/>
            <person name="Kale V."/>
            <person name="Holt S."/>
            <person name="Cochrane G."/>
            <person name="Meng A."/>
            <person name="Brown T."/>
            <person name="Cohen L."/>
        </authorList>
    </citation>
    <scope>NUCLEOTIDE SEQUENCE</scope>
    <source>
        <strain evidence="2">CCMP1452</strain>
    </source>
</reference>
<organism evidence="2">
    <name type="scientific">Eucampia antarctica</name>
    <dbReference type="NCBI Taxonomy" id="49252"/>
    <lineage>
        <taxon>Eukaryota</taxon>
        <taxon>Sar</taxon>
        <taxon>Stramenopiles</taxon>
        <taxon>Ochrophyta</taxon>
        <taxon>Bacillariophyta</taxon>
        <taxon>Mediophyceae</taxon>
        <taxon>Biddulphiophycidae</taxon>
        <taxon>Hemiaulales</taxon>
        <taxon>Hemiaulaceae</taxon>
        <taxon>Eucampia</taxon>
    </lineage>
</organism>
<feature type="compositionally biased region" description="Basic and acidic residues" evidence="1">
    <location>
        <begin position="195"/>
        <end position="205"/>
    </location>
</feature>
<name>A0A7S2S3D9_9STRA</name>
<protein>
    <submittedName>
        <fullName evidence="2">Uncharacterized protein</fullName>
    </submittedName>
</protein>
<dbReference type="EMBL" id="HBHI01022748">
    <property type="protein sequence ID" value="CAD9688396.1"/>
    <property type="molecule type" value="Transcribed_RNA"/>
</dbReference>
<proteinExistence type="predicted"/>
<accession>A0A7S2S3D9</accession>
<sequence length="553" mass="60678">MKLSYASTALTAMLALDMSNGFSLVNNNMNNGRVLSSSSSSSSSCLSRNNVSSRENRRCDVMKVQGIMDEVNSDAFDLTSLVSKGDNSGSGGRSAKTEEAYEMFLAELVFSPNDPRMDIVENYERVTDEDWRAWLLNKIGTSTDPEEKLALRDLNDMIEDVTRKIEVSRLAEQRAVEEAQQAEKERLADAVASSDEGRTLSDTDLLRKANTISQAGISSSSSGDDDAASGKKSFLDSELTADIRMSYEDMVKKVMPPYAAGDTPASIIFTYYDQFDAQFIKVLNERKDNGDSDATALLEALSIEQQKRLTAATESLKAVLAAGDPMRMEGVIVKMAREGNVDEPFLLLLEANANQARAAGANGPAQLMERLRVRASDEKDKQSSTKEVTLLRKLLRANDSAQREQLLEDAFTPKDMLLVPGTPQNAQKALEGEAPDEEKPMPDVPPPDFINACKAVLLNFGNLATDDDRGDLSSRIKQIAAEAEVVATRIYGKGMSPKEQQDRMWKEQTTSIFDLETMEIDAEKRGDAAPWTNPDNDDILPGFDPEGRMKIGG</sequence>
<dbReference type="AlphaFoldDB" id="A0A7S2S3D9"/>
<feature type="region of interest" description="Disordered" evidence="1">
    <location>
        <begin position="186"/>
        <end position="205"/>
    </location>
</feature>
<feature type="region of interest" description="Disordered" evidence="1">
    <location>
        <begin position="525"/>
        <end position="553"/>
    </location>
</feature>
<gene>
    <name evidence="2" type="ORF">EANT1437_LOCUS11708</name>
</gene>
<evidence type="ECO:0000313" key="2">
    <source>
        <dbReference type="EMBL" id="CAD9688396.1"/>
    </source>
</evidence>